<proteinExistence type="predicted"/>
<evidence type="ECO:0000256" key="2">
    <source>
        <dbReference type="SAM" id="MobiDB-lite"/>
    </source>
</evidence>
<reference evidence="4" key="1">
    <citation type="submission" date="2021-01" db="EMBL/GenBank/DDBJ databases">
        <authorList>
            <person name="Corre E."/>
            <person name="Pelletier E."/>
            <person name="Niang G."/>
            <person name="Scheremetjew M."/>
            <person name="Finn R."/>
            <person name="Kale V."/>
            <person name="Holt S."/>
            <person name="Cochrane G."/>
            <person name="Meng A."/>
            <person name="Brown T."/>
            <person name="Cohen L."/>
        </authorList>
    </citation>
    <scope>NUCLEOTIDE SEQUENCE</scope>
    <source>
        <strain evidence="4">CCMP1756</strain>
    </source>
</reference>
<dbReference type="CDD" id="cd00051">
    <property type="entry name" value="EFh"/>
    <property type="match status" value="1"/>
</dbReference>
<sequence>MPLLSAEFKTNMAVKYEEAKIYARNAYKKATTRTPKEPKEQDDSPKKSMTMKEAYFKRMEKGTLKDNDTNPMDRMAAMRLVDAGLWDAKETEKLYAAYNKIRAKDGHRHKAKNAKTRYPTVADFYRFFRLETSIFCTQILLMPKKIPIEGLSAKEVEKVCFSFAEFALAVWLLCAFDLGTLAFYMMDRDHKGYLNRGEVRLAVAQIYSVHNTGPRLIDGTKPLDSKLTRVMNTLDANGNGNISRDEFVAFSHQHHHLLMPAFSIQRSVRERAFGMTFNWEKIETKRKRVVGTRSIQQVVDDVARLIPEIGGGRSSDEKVGEGEAYMRESDPDKVLDHAAAAYQRGDLEKAKEIYAYIEQGGGSEHKDGNVRKSSAVAGFSLDSTHDAYAADLRKKKVRGSQEKAFAGRRVKKS</sequence>
<dbReference type="AlphaFoldDB" id="A0A7S3ZPV1"/>
<evidence type="ECO:0000313" key="6">
    <source>
        <dbReference type="Proteomes" id="UP000789595"/>
    </source>
</evidence>
<accession>A0A7S3ZPV1</accession>
<keyword evidence="6" id="KW-1185">Reference proteome</keyword>
<dbReference type="EMBL" id="CAKKNE010000003">
    <property type="protein sequence ID" value="CAH0371176.1"/>
    <property type="molecule type" value="Genomic_DNA"/>
</dbReference>
<feature type="region of interest" description="Disordered" evidence="2">
    <location>
        <begin position="27"/>
        <end position="50"/>
    </location>
</feature>
<protein>
    <recommendedName>
        <fullName evidence="3">EF-hand domain-containing protein</fullName>
    </recommendedName>
</protein>
<feature type="compositionally biased region" description="Basic and acidic residues" evidence="2">
    <location>
        <begin position="34"/>
        <end position="46"/>
    </location>
</feature>
<dbReference type="GO" id="GO:0005509">
    <property type="term" value="F:calcium ion binding"/>
    <property type="evidence" value="ECO:0007669"/>
    <property type="project" value="InterPro"/>
</dbReference>
<dbReference type="PROSITE" id="PS50222">
    <property type="entry name" value="EF_HAND_2"/>
    <property type="match status" value="1"/>
</dbReference>
<dbReference type="Gene3D" id="1.10.238.10">
    <property type="entry name" value="EF-hand"/>
    <property type="match status" value="1"/>
</dbReference>
<reference evidence="5" key="2">
    <citation type="submission" date="2021-11" db="EMBL/GenBank/DDBJ databases">
        <authorList>
            <consortium name="Genoscope - CEA"/>
            <person name="William W."/>
        </authorList>
    </citation>
    <scope>NUCLEOTIDE SEQUENCE</scope>
</reference>
<evidence type="ECO:0000256" key="1">
    <source>
        <dbReference type="ARBA" id="ARBA00022837"/>
    </source>
</evidence>
<dbReference type="Proteomes" id="UP000789595">
    <property type="component" value="Unassembled WGS sequence"/>
</dbReference>
<organism evidence="4">
    <name type="scientific">Pelagomonas calceolata</name>
    <dbReference type="NCBI Taxonomy" id="35677"/>
    <lineage>
        <taxon>Eukaryota</taxon>
        <taxon>Sar</taxon>
        <taxon>Stramenopiles</taxon>
        <taxon>Ochrophyta</taxon>
        <taxon>Pelagophyceae</taxon>
        <taxon>Pelagomonadales</taxon>
        <taxon>Pelagomonadaceae</taxon>
        <taxon>Pelagomonas</taxon>
    </lineage>
</organism>
<dbReference type="SMART" id="SM00054">
    <property type="entry name" value="EFh"/>
    <property type="match status" value="2"/>
</dbReference>
<name>A0A7S3ZPV1_9STRA</name>
<dbReference type="Pfam" id="PF13499">
    <property type="entry name" value="EF-hand_7"/>
    <property type="match status" value="1"/>
</dbReference>
<dbReference type="InterPro" id="IPR011992">
    <property type="entry name" value="EF-hand-dom_pair"/>
</dbReference>
<dbReference type="EMBL" id="HBIW01006671">
    <property type="protein sequence ID" value="CAE0690130.1"/>
    <property type="molecule type" value="Transcribed_RNA"/>
</dbReference>
<dbReference type="SUPFAM" id="SSF47473">
    <property type="entry name" value="EF-hand"/>
    <property type="match status" value="1"/>
</dbReference>
<dbReference type="InterPro" id="IPR002048">
    <property type="entry name" value="EF_hand_dom"/>
</dbReference>
<feature type="domain" description="EF-hand" evidence="3">
    <location>
        <begin position="222"/>
        <end position="257"/>
    </location>
</feature>
<dbReference type="PROSITE" id="PS00018">
    <property type="entry name" value="EF_HAND_1"/>
    <property type="match status" value="1"/>
</dbReference>
<evidence type="ECO:0000313" key="4">
    <source>
        <dbReference type="EMBL" id="CAE0690130.1"/>
    </source>
</evidence>
<evidence type="ECO:0000313" key="5">
    <source>
        <dbReference type="EMBL" id="CAH0371176.1"/>
    </source>
</evidence>
<gene>
    <name evidence="4" type="ORF">PCAL00307_LOCUS5565</name>
    <name evidence="5" type="ORF">PECAL_3P11060</name>
</gene>
<evidence type="ECO:0000259" key="3">
    <source>
        <dbReference type="PROSITE" id="PS50222"/>
    </source>
</evidence>
<keyword evidence="1" id="KW-0106">Calcium</keyword>
<dbReference type="OrthoDB" id="191686at2759"/>
<dbReference type="InterPro" id="IPR018247">
    <property type="entry name" value="EF_Hand_1_Ca_BS"/>
</dbReference>